<feature type="compositionally biased region" description="Polar residues" evidence="2">
    <location>
        <begin position="310"/>
        <end position="319"/>
    </location>
</feature>
<dbReference type="SUPFAM" id="SSF160696">
    <property type="entry name" value="BTG domain-like"/>
    <property type="match status" value="1"/>
</dbReference>
<dbReference type="GO" id="GO:0005737">
    <property type="term" value="C:cytoplasm"/>
    <property type="evidence" value="ECO:0007669"/>
    <property type="project" value="TreeGrafter"/>
</dbReference>
<dbReference type="GO" id="GO:0005634">
    <property type="term" value="C:nucleus"/>
    <property type="evidence" value="ECO:0007669"/>
    <property type="project" value="TreeGrafter"/>
</dbReference>
<dbReference type="Proteomes" id="UP001292094">
    <property type="component" value="Unassembled WGS sequence"/>
</dbReference>
<proteinExistence type="inferred from homology"/>
<reference evidence="4" key="1">
    <citation type="submission" date="2023-11" db="EMBL/GenBank/DDBJ databases">
        <title>Genome assemblies of two species of porcelain crab, Petrolisthes cinctipes and Petrolisthes manimaculis (Anomura: Porcellanidae).</title>
        <authorList>
            <person name="Angst P."/>
        </authorList>
    </citation>
    <scope>NUCLEOTIDE SEQUENCE</scope>
    <source>
        <strain evidence="4">PB745_02</strain>
        <tissue evidence="4">Gill</tissue>
    </source>
</reference>
<feature type="compositionally biased region" description="Basic residues" evidence="2">
    <location>
        <begin position="239"/>
        <end position="253"/>
    </location>
</feature>
<dbReference type="PROSITE" id="PS01203">
    <property type="entry name" value="BTG_2"/>
    <property type="match status" value="1"/>
</dbReference>
<dbReference type="InterPro" id="IPR033332">
    <property type="entry name" value="BTG"/>
</dbReference>
<keyword evidence="5" id="KW-1185">Reference proteome</keyword>
<gene>
    <name evidence="4" type="ORF">Pmani_020690</name>
</gene>
<evidence type="ECO:0000313" key="4">
    <source>
        <dbReference type="EMBL" id="KAK4307543.1"/>
    </source>
</evidence>
<feature type="compositionally biased region" description="Pro residues" evidence="2">
    <location>
        <begin position="320"/>
        <end position="336"/>
    </location>
</feature>
<dbReference type="AlphaFoldDB" id="A0AAE1PFP9"/>
<dbReference type="PRINTS" id="PR00310">
    <property type="entry name" value="ANTIPRLFBTG1"/>
</dbReference>
<evidence type="ECO:0000256" key="2">
    <source>
        <dbReference type="SAM" id="MobiDB-lite"/>
    </source>
</evidence>
<organism evidence="4 5">
    <name type="scientific">Petrolisthes manimaculis</name>
    <dbReference type="NCBI Taxonomy" id="1843537"/>
    <lineage>
        <taxon>Eukaryota</taxon>
        <taxon>Metazoa</taxon>
        <taxon>Ecdysozoa</taxon>
        <taxon>Arthropoda</taxon>
        <taxon>Crustacea</taxon>
        <taxon>Multicrustacea</taxon>
        <taxon>Malacostraca</taxon>
        <taxon>Eumalacostraca</taxon>
        <taxon>Eucarida</taxon>
        <taxon>Decapoda</taxon>
        <taxon>Pleocyemata</taxon>
        <taxon>Anomura</taxon>
        <taxon>Galatheoidea</taxon>
        <taxon>Porcellanidae</taxon>
        <taxon>Petrolisthes</taxon>
    </lineage>
</organism>
<name>A0AAE1PFP9_9EUCA</name>
<feature type="domain" description="Anti-proliferative protein" evidence="3">
    <location>
        <begin position="153"/>
        <end position="172"/>
    </location>
</feature>
<feature type="region of interest" description="Disordered" evidence="2">
    <location>
        <begin position="203"/>
        <end position="337"/>
    </location>
</feature>
<protein>
    <recommendedName>
        <fullName evidence="3">Anti-proliferative protein domain-containing protein</fullName>
    </recommendedName>
</protein>
<feature type="compositionally biased region" description="Polar residues" evidence="2">
    <location>
        <begin position="21"/>
        <end position="33"/>
    </location>
</feature>
<dbReference type="Pfam" id="PF07742">
    <property type="entry name" value="BTG"/>
    <property type="match status" value="1"/>
</dbReference>
<dbReference type="PANTHER" id="PTHR22978">
    <property type="entry name" value="B-CELL TRANSLOCATION GENE"/>
    <property type="match status" value="1"/>
</dbReference>
<feature type="compositionally biased region" description="Basic and acidic residues" evidence="2">
    <location>
        <begin position="212"/>
        <end position="223"/>
    </location>
</feature>
<dbReference type="EMBL" id="JAWZYT010001992">
    <property type="protein sequence ID" value="KAK4307543.1"/>
    <property type="molecule type" value="Genomic_DNA"/>
</dbReference>
<comment type="similarity">
    <text evidence="1">Belongs to the BTG family.</text>
</comment>
<dbReference type="PANTHER" id="PTHR22978:SF44">
    <property type="entry name" value="PROTEIN BTG3-LIKE PROTEIN"/>
    <property type="match status" value="1"/>
</dbReference>
<evidence type="ECO:0000256" key="1">
    <source>
        <dbReference type="ARBA" id="ARBA00007989"/>
    </source>
</evidence>
<dbReference type="InterPro" id="IPR002087">
    <property type="entry name" value="Anti_prolifrtn"/>
</dbReference>
<dbReference type="InterPro" id="IPR036054">
    <property type="entry name" value="BTG-like_sf"/>
</dbReference>
<dbReference type="SMART" id="SM00099">
    <property type="entry name" value="btg1"/>
    <property type="match status" value="1"/>
</dbReference>
<feature type="region of interest" description="Disordered" evidence="2">
    <location>
        <begin position="19"/>
        <end position="41"/>
    </location>
</feature>
<comment type="caution">
    <text evidence="4">The sequence shown here is derived from an EMBL/GenBank/DDBJ whole genome shotgun (WGS) entry which is preliminary data.</text>
</comment>
<evidence type="ECO:0000259" key="3">
    <source>
        <dbReference type="PROSITE" id="PS01203"/>
    </source>
</evidence>
<sequence length="406" mass="45138">MIRVEYKKEEKDKTKEIGITTLDSSPPSIHSCSTPTTTKPVNHTTSLILTNLSIPQQPPQPQQYTMKEEVAAAALFISKLVEANTSLPGETVAKFERRLGELLEERFSNHWHPERPWQGQGYRCLRVNENTRGEPTIERAARDCGLTYGGLSLPVELTVWVDPEEVCCRFGEQKGSCCTVASFRGGNKENFIETFDFSRLERPASTPAPVSKRADVLRERKMDSGNVPSPPSSTQSTPSKRKPFGPTSHHPHKNQPLSPTRSMSAGGVNTPARRPYTATYAHHQFHPPTSNHHHHPPPQNGSYSPPFFSKAQSWVNLSQTPPPPPSTTTATPPAPHHMPLLTTATSFVYPPAAPPHYSHSQMPPPFTRSPPNMGPQRYKWNAAGGASYPRPNDRHQWFGHRALARV</sequence>
<dbReference type="Gene3D" id="3.90.640.90">
    <property type="entry name" value="Anti-proliferative protein, N-terminal domain"/>
    <property type="match status" value="1"/>
</dbReference>
<accession>A0AAE1PFP9</accession>
<evidence type="ECO:0000313" key="5">
    <source>
        <dbReference type="Proteomes" id="UP001292094"/>
    </source>
</evidence>